<feature type="repeat" description="TPR" evidence="1">
    <location>
        <begin position="302"/>
        <end position="335"/>
    </location>
</feature>
<accession>A0A554VP63</accession>
<dbReference type="Gene3D" id="1.25.40.10">
    <property type="entry name" value="Tetratricopeptide repeat domain"/>
    <property type="match status" value="1"/>
</dbReference>
<dbReference type="InterPro" id="IPR019734">
    <property type="entry name" value="TPR_rpt"/>
</dbReference>
<dbReference type="OrthoDB" id="187854at2"/>
<dbReference type="PROSITE" id="PS50005">
    <property type="entry name" value="TPR"/>
    <property type="match status" value="1"/>
</dbReference>
<dbReference type="Pfam" id="PF13181">
    <property type="entry name" value="TPR_8"/>
    <property type="match status" value="1"/>
</dbReference>
<name>A0A554VP63_9FLAO</name>
<sequence>MKSVASKIVLVLFFTVITSITYSQNISLPRVSQQSTITQRLGLSDVTITYHSPSVRGRQIFGNIVPYGTGWRAGANENTTIHFTHDAMIEGKPIAAGTYGLYMIPDRDEVKVLFSKFSKSWGTNIPLEKEIALQVTVKPETIPFQEWLSYDFTERGNKSLTASLQWEKTKIPFKIEFDVTTVVLNNIRQELKGLAGFGWRGHMQAANYCLQNDVNPEEAMAWIDKSINASKGFSNLQVKAGLLMKKGKPDLAEKIMEEAIPMGTPNQLNNYGYQLLNMGKTKKAIEVFSFNIKQNQSHPFIWGFTDSLGEAYLKSGNKKMALKFYKQAKQKAPQNQYAYLDGVIAKIEKE</sequence>
<comment type="caution">
    <text evidence="2">The sequence shown here is derived from an EMBL/GenBank/DDBJ whole genome shotgun (WGS) entry which is preliminary data.</text>
</comment>
<dbReference type="Pfam" id="PF11138">
    <property type="entry name" value="DUF2911"/>
    <property type="match status" value="1"/>
</dbReference>
<dbReference type="Proteomes" id="UP000318833">
    <property type="component" value="Unassembled WGS sequence"/>
</dbReference>
<evidence type="ECO:0000256" key="1">
    <source>
        <dbReference type="PROSITE-ProRule" id="PRU00339"/>
    </source>
</evidence>
<dbReference type="InterPro" id="IPR021314">
    <property type="entry name" value="DUF2911"/>
</dbReference>
<reference evidence="2 3" key="1">
    <citation type="submission" date="2019-07" db="EMBL/GenBank/DDBJ databases">
        <title>The draft genome sequence of Aquimarina algiphila M91.</title>
        <authorList>
            <person name="Meng X."/>
        </authorList>
    </citation>
    <scope>NUCLEOTIDE SEQUENCE [LARGE SCALE GENOMIC DNA]</scope>
    <source>
        <strain evidence="2 3">M91</strain>
    </source>
</reference>
<dbReference type="AlphaFoldDB" id="A0A554VP63"/>
<dbReference type="RefSeq" id="WP_143915758.1">
    <property type="nucleotide sequence ID" value="NZ_CANMIK010000008.1"/>
</dbReference>
<evidence type="ECO:0000313" key="3">
    <source>
        <dbReference type="Proteomes" id="UP000318833"/>
    </source>
</evidence>
<keyword evidence="1" id="KW-0802">TPR repeat</keyword>
<dbReference type="SMART" id="SM00028">
    <property type="entry name" value="TPR"/>
    <property type="match status" value="2"/>
</dbReference>
<dbReference type="SUPFAM" id="SSF81901">
    <property type="entry name" value="HCP-like"/>
    <property type="match status" value="1"/>
</dbReference>
<dbReference type="EMBL" id="VLNR01000008">
    <property type="protein sequence ID" value="TSE10205.1"/>
    <property type="molecule type" value="Genomic_DNA"/>
</dbReference>
<dbReference type="InterPro" id="IPR011990">
    <property type="entry name" value="TPR-like_helical_dom_sf"/>
</dbReference>
<evidence type="ECO:0000313" key="2">
    <source>
        <dbReference type="EMBL" id="TSE10205.1"/>
    </source>
</evidence>
<proteinExistence type="predicted"/>
<organism evidence="2 3">
    <name type="scientific">Aquimarina algiphila</name>
    <dbReference type="NCBI Taxonomy" id="2047982"/>
    <lineage>
        <taxon>Bacteria</taxon>
        <taxon>Pseudomonadati</taxon>
        <taxon>Bacteroidota</taxon>
        <taxon>Flavobacteriia</taxon>
        <taxon>Flavobacteriales</taxon>
        <taxon>Flavobacteriaceae</taxon>
        <taxon>Aquimarina</taxon>
    </lineage>
</organism>
<keyword evidence="3" id="KW-1185">Reference proteome</keyword>
<protein>
    <submittedName>
        <fullName evidence="2">DUF2911 domain-containing protein</fullName>
    </submittedName>
</protein>
<gene>
    <name evidence="2" type="ORF">FOF46_05540</name>
</gene>